<dbReference type="Proteomes" id="UP000276407">
    <property type="component" value="Chromosome 1"/>
</dbReference>
<reference evidence="2 3" key="1">
    <citation type="submission" date="2018-11" db="EMBL/GenBank/DDBJ databases">
        <title>Complete genome sequence of Leptospira kmetyi isolate LS 001/16 from soil sample associated with a leptospirosis patient in Kelantan.</title>
        <authorList>
            <person name="Muhammad Yusoff F."/>
            <person name="Muhammad Yusoff S."/>
            <person name="Ahmad M.N."/>
            <person name="Yusof N.Y."/>
            <person name="Aziah I."/>
        </authorList>
    </citation>
    <scope>NUCLEOTIDE SEQUENCE [LARGE SCALE GENOMIC DNA]</scope>
    <source>
        <strain evidence="2 3">LS 001/16</strain>
    </source>
</reference>
<dbReference type="InterPro" id="IPR036465">
    <property type="entry name" value="vWFA_dom_sf"/>
</dbReference>
<proteinExistence type="predicted"/>
<sequence>MRFFPHSLFIRIQRIAYTFALTLFFLSSATEVLSENAERSKLFIIDASGSMNEYLGIYQKIHLAKKHVSRYISTLPSETDVGFMAYGNRVPGCSSSRLYQPLEAGNHDAFKNRLFGLTPSGATPLAESIRIAGTLISQRKKETEIILVTDGVESCYGDPKKELQVLKQKGIPFKFHIFGLGLKANEEQQMKILTEEGNGKYFGIEDDSSFYTALDSLKTQSETAVKEPQRNAIPTPKPNNDLMVWFEKIHRNRESDSKVLYTIDFGFKTKNNPTNCVIFNVKRNTESSSGQSLGPKRISSPENLILSKSVCFDLPEGKGSIAIEIPAQSSLTGILELWDMTGVPSALGLSEEEELR</sequence>
<dbReference type="Pfam" id="PF13519">
    <property type="entry name" value="VWA_2"/>
    <property type="match status" value="1"/>
</dbReference>
<evidence type="ECO:0000313" key="2">
    <source>
        <dbReference type="EMBL" id="AYV55850.1"/>
    </source>
</evidence>
<organism evidence="2 3">
    <name type="scientific">Leptospira kmetyi</name>
    <dbReference type="NCBI Taxonomy" id="408139"/>
    <lineage>
        <taxon>Bacteria</taxon>
        <taxon>Pseudomonadati</taxon>
        <taxon>Spirochaetota</taxon>
        <taxon>Spirochaetia</taxon>
        <taxon>Leptospirales</taxon>
        <taxon>Leptospiraceae</taxon>
        <taxon>Leptospira</taxon>
    </lineage>
</organism>
<feature type="domain" description="VWFA" evidence="1">
    <location>
        <begin position="40"/>
        <end position="217"/>
    </location>
</feature>
<evidence type="ECO:0000259" key="1">
    <source>
        <dbReference type="PROSITE" id="PS50234"/>
    </source>
</evidence>
<dbReference type="PROSITE" id="PS50234">
    <property type="entry name" value="VWFA"/>
    <property type="match status" value="1"/>
</dbReference>
<dbReference type="SMART" id="SM00327">
    <property type="entry name" value="VWA"/>
    <property type="match status" value="1"/>
</dbReference>
<protein>
    <submittedName>
        <fullName evidence="2">VWA domain-containing protein</fullName>
    </submittedName>
</protein>
<dbReference type="InterPro" id="IPR002035">
    <property type="entry name" value="VWF_A"/>
</dbReference>
<dbReference type="CDD" id="cd00198">
    <property type="entry name" value="vWFA"/>
    <property type="match status" value="1"/>
</dbReference>
<name>A0AAD0UMY6_9LEPT</name>
<accession>A0AAD0UMY6</accession>
<dbReference type="EMBL" id="CP033614">
    <property type="protein sequence ID" value="AYV55850.1"/>
    <property type="molecule type" value="Genomic_DNA"/>
</dbReference>
<dbReference type="KEGG" id="lkm:EFP84_10225"/>
<dbReference type="AlphaFoldDB" id="A0AAD0UMY6"/>
<evidence type="ECO:0000313" key="3">
    <source>
        <dbReference type="Proteomes" id="UP000276407"/>
    </source>
</evidence>
<gene>
    <name evidence="2" type="ORF">EFP84_10225</name>
</gene>
<dbReference type="SUPFAM" id="SSF53300">
    <property type="entry name" value="vWA-like"/>
    <property type="match status" value="1"/>
</dbReference>
<dbReference type="Gene3D" id="3.40.50.410">
    <property type="entry name" value="von Willebrand factor, type A domain"/>
    <property type="match status" value="1"/>
</dbReference>